<reference evidence="2 3" key="1">
    <citation type="submission" date="2020-03" db="EMBL/GenBank/DDBJ databases">
        <title>Spirochaetal bacteria isolated from arthropods constitute a novel genus Entomospira genus novum within the order Spirochaetales.</title>
        <authorList>
            <person name="Grana-Miraglia L."/>
            <person name="Sikutova S."/>
            <person name="Fingerle V."/>
            <person name="Sing A."/>
            <person name="Castillo-Ramirez S."/>
            <person name="Margos G."/>
            <person name="Rudolf I."/>
        </authorList>
    </citation>
    <scope>NUCLEOTIDE SEQUENCE [LARGE SCALE GENOMIC DNA]</scope>
    <source>
        <strain evidence="2 3">BR193</strain>
    </source>
</reference>
<gene>
    <name evidence="2" type="ORF">HCT14_01920</name>
</gene>
<comment type="caution">
    <text evidence="2">The sequence shown here is derived from an EMBL/GenBank/DDBJ whole genome shotgun (WGS) entry which is preliminary data.</text>
</comment>
<sequence>MSILQQIFLSLLAVSCVTQPARPPEDRDASSPEIIEQPSTDDTRVPPLDLFRQRFKSRLSPDALQRGLLTEGKFPLPVHDPASVYQLRYEEQAFFVRPQSPLSLQLDMTIDAQQEQHGRQVRQFFAQDKIVITSIVEAQTWLKWLEFFLYEADLLVSKDDALRLFRDQDQLISGVNPFFYVSAQGDTFSFDYFTMQDNQLWQKQIVIDVYGRVLSWQQNVLMVERRGGA</sequence>
<keyword evidence="3" id="KW-1185">Reference proteome</keyword>
<evidence type="ECO:0000313" key="2">
    <source>
        <dbReference type="EMBL" id="NIZ40271.1"/>
    </source>
</evidence>
<evidence type="ECO:0000256" key="1">
    <source>
        <dbReference type="SAM" id="MobiDB-lite"/>
    </source>
</evidence>
<dbReference type="RefSeq" id="WP_167699874.1">
    <property type="nucleotide sequence ID" value="NZ_CP118174.1"/>
</dbReference>
<evidence type="ECO:0000313" key="3">
    <source>
        <dbReference type="Proteomes" id="UP000711995"/>
    </source>
</evidence>
<dbReference type="AlphaFoldDB" id="A0A968GBD5"/>
<feature type="region of interest" description="Disordered" evidence="1">
    <location>
        <begin position="20"/>
        <end position="46"/>
    </location>
</feature>
<dbReference type="Proteomes" id="UP000711995">
    <property type="component" value="Unassembled WGS sequence"/>
</dbReference>
<accession>A0A968GBD5</accession>
<name>A0A968GBD5_9SPIO</name>
<proteinExistence type="predicted"/>
<dbReference type="EMBL" id="JAATLJ010000001">
    <property type="protein sequence ID" value="NIZ40271.1"/>
    <property type="molecule type" value="Genomic_DNA"/>
</dbReference>
<organism evidence="2 3">
    <name type="scientific">Entomospira entomophila</name>
    <dbReference type="NCBI Taxonomy" id="2719988"/>
    <lineage>
        <taxon>Bacteria</taxon>
        <taxon>Pseudomonadati</taxon>
        <taxon>Spirochaetota</taxon>
        <taxon>Spirochaetia</taxon>
        <taxon>Spirochaetales</taxon>
        <taxon>Spirochaetaceae</taxon>
        <taxon>Entomospira</taxon>
    </lineage>
</organism>
<protein>
    <submittedName>
        <fullName evidence="2">Uncharacterized protein</fullName>
    </submittedName>
</protein>